<organism evidence="2">
    <name type="scientific">Sulfurisphaera javensis</name>
    <dbReference type="NCBI Taxonomy" id="2049879"/>
    <lineage>
        <taxon>Archaea</taxon>
        <taxon>Thermoproteota</taxon>
        <taxon>Thermoprotei</taxon>
        <taxon>Sulfolobales</taxon>
        <taxon>Sulfolobaceae</taxon>
        <taxon>Sulfurisphaera</taxon>
    </lineage>
</organism>
<reference evidence="2" key="1">
    <citation type="submission" date="2024-03" db="EMBL/GenBank/DDBJ databases">
        <title>Complete genome sequence of Sulfurisphaera javensis strain KD-1.</title>
        <authorList>
            <person name="Sakai H."/>
            <person name="Nur N."/>
            <person name="Suwanto A."/>
            <person name="Kurosawa N."/>
        </authorList>
    </citation>
    <scope>NUCLEOTIDE SEQUENCE</scope>
    <source>
        <strain evidence="2">KD-1</strain>
    </source>
</reference>
<dbReference type="KEGG" id="sjv:SJAV_16810"/>
<feature type="domain" description="Zinc-ribbon" evidence="1">
    <location>
        <begin position="144"/>
        <end position="166"/>
    </location>
</feature>
<evidence type="ECO:0000259" key="1">
    <source>
        <dbReference type="Pfam" id="PF13240"/>
    </source>
</evidence>
<dbReference type="InterPro" id="IPR026870">
    <property type="entry name" value="Zinc_ribbon_dom"/>
</dbReference>
<name>A0AAT9GSE7_9CREN</name>
<accession>A0AAT9GSE7</accession>
<evidence type="ECO:0000313" key="2">
    <source>
        <dbReference type="EMBL" id="BFH73737.1"/>
    </source>
</evidence>
<dbReference type="RefSeq" id="WP_369609307.1">
    <property type="nucleotide sequence ID" value="NZ_AP031322.1"/>
</dbReference>
<dbReference type="Gene3D" id="4.10.1060.50">
    <property type="match status" value="1"/>
</dbReference>
<dbReference type="EMBL" id="AP031322">
    <property type="protein sequence ID" value="BFH73737.1"/>
    <property type="molecule type" value="Genomic_DNA"/>
</dbReference>
<proteinExistence type="predicted"/>
<gene>
    <name evidence="2" type="ORF">SJAV_16810</name>
</gene>
<dbReference type="Pfam" id="PF13240">
    <property type="entry name" value="Zn_Ribbon_1"/>
    <property type="match status" value="1"/>
</dbReference>
<sequence length="167" mass="19242">MQKTYTGRYVNIPLLAQEINNLFLSEGWESQTMQLSTPMMQPGMPQYYDYEIRAMKKGHLHHVEEVIVRIRGYPNEFSIIVEEEHIGPLGRDLINHRLIGTIDKQISDGMYDMPMPMQQSMQQMMPQQTPSPQMSMPQMQQGIKCPQCGYLNPPGAKFCLNCGTKLF</sequence>
<dbReference type="InterPro" id="IPR038587">
    <property type="entry name" value="Ribosomal_eL40_sf"/>
</dbReference>
<protein>
    <submittedName>
        <fullName evidence="2">Zinc ribbon domain-containing protein</fullName>
    </submittedName>
</protein>
<dbReference type="GeneID" id="92354635"/>
<dbReference type="AlphaFoldDB" id="A0AAT9GSE7"/>